<dbReference type="InterPro" id="IPR036890">
    <property type="entry name" value="HATPase_C_sf"/>
</dbReference>
<dbReference type="EMBL" id="OFSM01000022">
    <property type="protein sequence ID" value="SOY31140.1"/>
    <property type="molecule type" value="Genomic_DNA"/>
</dbReference>
<dbReference type="InterPro" id="IPR010559">
    <property type="entry name" value="Sig_transdc_His_kin_internal"/>
</dbReference>
<protein>
    <submittedName>
        <fullName evidence="5">Putative sensor-like histidine kinase</fullName>
        <ecNumber evidence="5">2.7.13.3</ecNumber>
    </submittedName>
</protein>
<accession>A0A2K4ZL19</accession>
<feature type="domain" description="Histidine kinase" evidence="4">
    <location>
        <begin position="488"/>
        <end position="590"/>
    </location>
</feature>
<organism evidence="5 6">
    <name type="scientific">Acetatifactor muris</name>
    <dbReference type="NCBI Taxonomy" id="879566"/>
    <lineage>
        <taxon>Bacteria</taxon>
        <taxon>Bacillati</taxon>
        <taxon>Bacillota</taxon>
        <taxon>Clostridia</taxon>
        <taxon>Lachnospirales</taxon>
        <taxon>Lachnospiraceae</taxon>
        <taxon>Acetatifactor</taxon>
    </lineage>
</organism>
<dbReference type="PANTHER" id="PTHR34220:SF7">
    <property type="entry name" value="SENSOR HISTIDINE KINASE YPDA"/>
    <property type="match status" value="1"/>
</dbReference>
<dbReference type="Gene3D" id="3.30.565.10">
    <property type="entry name" value="Histidine kinase-like ATPase, C-terminal domain"/>
    <property type="match status" value="1"/>
</dbReference>
<dbReference type="SUPFAM" id="SSF55874">
    <property type="entry name" value="ATPase domain of HSP90 chaperone/DNA topoisomerase II/histidine kinase"/>
    <property type="match status" value="1"/>
</dbReference>
<dbReference type="RefSeq" id="WP_103241146.1">
    <property type="nucleotide sequence ID" value="NZ_CANRXC010000028.1"/>
</dbReference>
<keyword evidence="3" id="KW-1133">Transmembrane helix</keyword>
<keyword evidence="6" id="KW-1185">Reference proteome</keyword>
<feature type="transmembrane region" description="Helical" evidence="3">
    <location>
        <begin position="299"/>
        <end position="321"/>
    </location>
</feature>
<reference evidence="5 6" key="1">
    <citation type="submission" date="2018-01" db="EMBL/GenBank/DDBJ databases">
        <authorList>
            <person name="Gaut B.S."/>
            <person name="Morton B.R."/>
            <person name="Clegg M.T."/>
            <person name="Duvall M.R."/>
        </authorList>
    </citation>
    <scope>NUCLEOTIDE SEQUENCE [LARGE SCALE GENOMIC DNA]</scope>
    <source>
        <strain evidence="5">GP69</strain>
    </source>
</reference>
<evidence type="ECO:0000259" key="4">
    <source>
        <dbReference type="PROSITE" id="PS50109"/>
    </source>
</evidence>
<sequence length="590" mass="68697">MMRKYFLKRVQKFFLYMMLPTLLVFSLSLFLLVRTSHEKMVNEGRQTVEAIRAGLEPVINNALNQNALFSTTTRMSLAIRNLLTGKQLSYSDSVFISSMRSMLHSIIITHDYISAIYLYLDNGTHFYSTDGGILSTANSSDSTWLQYYQEMPENQQNLVIARSSNRYVAEENTITIYQRLLLQKGCIVVNININRFKDMLRTMNPDKNETVYILNGEKEILVWQNQDNKSLELPADFFSRMTAGQNETVREAFETSGNFITWVNSRRCLVNVEHYTDQNLYVVSMIDATSGNDLIGEMLWVYALIFICNCIVILVISYWTTKRIFDQIQYMIDVFDDAEKGIFHAQEDRHPLNDEYSLVMNNVMHTFLNSSYLNMQLKEREALLESAELKALQLQINPHFLFNTLQSVELQARKILGRENDMSRILQNVSDILKYSLQSAKRTVTVETEIRYLKKYVEIQRFRFGETFIVYYEVDEKALQGQVFKLMLQPLVENSILHGVRNLERTGYIKVKILRRGEELVCSVTDNGRGFSRERINELYERIHDEQSESIGLTNVNRRLKLTYGESSELKIRSKAGMGTDILFRIPWCE</sequence>
<evidence type="ECO:0000256" key="2">
    <source>
        <dbReference type="ARBA" id="ARBA00023012"/>
    </source>
</evidence>
<evidence type="ECO:0000313" key="6">
    <source>
        <dbReference type="Proteomes" id="UP000236311"/>
    </source>
</evidence>
<dbReference type="PANTHER" id="PTHR34220">
    <property type="entry name" value="SENSOR HISTIDINE KINASE YPDA"/>
    <property type="match status" value="1"/>
</dbReference>
<dbReference type="EC" id="2.7.13.3" evidence="5"/>
<dbReference type="GO" id="GO:0016020">
    <property type="term" value="C:membrane"/>
    <property type="evidence" value="ECO:0007669"/>
    <property type="project" value="InterPro"/>
</dbReference>
<dbReference type="Pfam" id="PF06580">
    <property type="entry name" value="His_kinase"/>
    <property type="match status" value="1"/>
</dbReference>
<keyword evidence="5" id="KW-0808">Transferase</keyword>
<keyword evidence="1 5" id="KW-0418">Kinase</keyword>
<dbReference type="CDD" id="cd18773">
    <property type="entry name" value="PDC1_HK_sensor"/>
    <property type="match status" value="1"/>
</dbReference>
<dbReference type="InterPro" id="IPR005467">
    <property type="entry name" value="His_kinase_dom"/>
</dbReference>
<gene>
    <name evidence="5" type="ORF">AMURIS_03874</name>
</gene>
<dbReference type="InterPro" id="IPR050640">
    <property type="entry name" value="Bact_2-comp_sensor_kinase"/>
</dbReference>
<dbReference type="Proteomes" id="UP000236311">
    <property type="component" value="Unassembled WGS sequence"/>
</dbReference>
<proteinExistence type="predicted"/>
<dbReference type="PROSITE" id="PS50109">
    <property type="entry name" value="HIS_KIN"/>
    <property type="match status" value="1"/>
</dbReference>
<dbReference type="Pfam" id="PF02518">
    <property type="entry name" value="HATPase_c"/>
    <property type="match status" value="1"/>
</dbReference>
<dbReference type="AlphaFoldDB" id="A0A2K4ZL19"/>
<evidence type="ECO:0000256" key="1">
    <source>
        <dbReference type="ARBA" id="ARBA00022777"/>
    </source>
</evidence>
<dbReference type="Gene3D" id="3.30.450.20">
    <property type="entry name" value="PAS domain"/>
    <property type="match status" value="2"/>
</dbReference>
<keyword evidence="3" id="KW-0812">Transmembrane</keyword>
<evidence type="ECO:0000256" key="3">
    <source>
        <dbReference type="SAM" id="Phobius"/>
    </source>
</evidence>
<name>A0A2K4ZL19_9FIRM</name>
<dbReference type="InterPro" id="IPR003594">
    <property type="entry name" value="HATPase_dom"/>
</dbReference>
<evidence type="ECO:0000313" key="5">
    <source>
        <dbReference type="EMBL" id="SOY31140.1"/>
    </source>
</evidence>
<dbReference type="OrthoDB" id="1729609at2"/>
<dbReference type="SMART" id="SM00387">
    <property type="entry name" value="HATPase_c"/>
    <property type="match status" value="1"/>
</dbReference>
<dbReference type="GO" id="GO:0000155">
    <property type="term" value="F:phosphorelay sensor kinase activity"/>
    <property type="evidence" value="ECO:0007669"/>
    <property type="project" value="InterPro"/>
</dbReference>
<keyword evidence="2" id="KW-0902">Two-component regulatory system</keyword>
<keyword evidence="3" id="KW-0472">Membrane</keyword>